<proteinExistence type="predicted"/>
<dbReference type="STRING" id="67801.A0A1B0BZK5"/>
<dbReference type="VEuPathDB" id="VectorBase:GPPI045186"/>
<feature type="transmembrane region" description="Helical" evidence="1">
    <location>
        <begin position="100"/>
        <end position="123"/>
    </location>
</feature>
<reference evidence="3" key="1">
    <citation type="submission" date="2015-01" db="EMBL/GenBank/DDBJ databases">
        <authorList>
            <person name="Aksoy S."/>
            <person name="Warren W."/>
            <person name="Wilson R.K."/>
        </authorList>
    </citation>
    <scope>NUCLEOTIDE SEQUENCE [LARGE SCALE GENOMIC DNA]</scope>
    <source>
        <strain evidence="3">IAEA</strain>
    </source>
</reference>
<feature type="transmembrane region" description="Helical" evidence="1">
    <location>
        <begin position="397"/>
        <end position="414"/>
    </location>
</feature>
<evidence type="ECO:0000313" key="2">
    <source>
        <dbReference type="EnsemblMetazoa" id="GPPI045186-PA"/>
    </source>
</evidence>
<keyword evidence="1" id="KW-0472">Membrane</keyword>
<sequence>MFAALVKPVWAFMHSMRLIFVFILNATYHGGRSEIFTALNIFGEEFYGFVCEIDCSVRTVANYVQSSSTSGVECFTESLILFLNHISKFFTKTKLHTKVLATNVCLFACDLWTLLYNAILLIAERIWWTLTLIPRLLLGTIADAVDLAVHFIASVLRESISHVEKFVTHMFFVSSILMIWHRQDDTVNLYVFLFACFVILCYITKHFKNVKPNSRMHNIHKHIEANAVHFHNSFSARRARLMNSQEGEVVAVVADRWGIGGTALGVAPVPLAPTYGAIFANTCLIAFTTIGFCDILCNCSKSISALLNNCRIAGLENITLRPPVSCGFQAFTSVLLLPLASPAALSACSCGSSRSSPISKAAAKHCIATSALSWASALKACESTCFFKYEIKQRTKFCCTSSVIVCFSFYYLFFRKFS</sequence>
<accession>A0A1B0BZK5</accession>
<keyword evidence="1" id="KW-1133">Transmembrane helix</keyword>
<dbReference type="Proteomes" id="UP000092460">
    <property type="component" value="Unassembled WGS sequence"/>
</dbReference>
<organism evidence="2 3">
    <name type="scientific">Glossina palpalis gambiensis</name>
    <dbReference type="NCBI Taxonomy" id="67801"/>
    <lineage>
        <taxon>Eukaryota</taxon>
        <taxon>Metazoa</taxon>
        <taxon>Ecdysozoa</taxon>
        <taxon>Arthropoda</taxon>
        <taxon>Hexapoda</taxon>
        <taxon>Insecta</taxon>
        <taxon>Pterygota</taxon>
        <taxon>Neoptera</taxon>
        <taxon>Endopterygota</taxon>
        <taxon>Diptera</taxon>
        <taxon>Brachycera</taxon>
        <taxon>Muscomorpha</taxon>
        <taxon>Hippoboscoidea</taxon>
        <taxon>Glossinidae</taxon>
        <taxon>Glossina</taxon>
    </lineage>
</organism>
<dbReference type="EnsemblMetazoa" id="GPPI045186-RA">
    <property type="protein sequence ID" value="GPPI045186-PA"/>
    <property type="gene ID" value="GPPI045186"/>
</dbReference>
<dbReference type="AlphaFoldDB" id="A0A1B0BZK5"/>
<protein>
    <submittedName>
        <fullName evidence="2">Uncharacterized protein</fullName>
    </submittedName>
</protein>
<feature type="transmembrane region" description="Helical" evidence="1">
    <location>
        <begin position="187"/>
        <end position="207"/>
    </location>
</feature>
<keyword evidence="1" id="KW-0812">Transmembrane</keyword>
<name>A0A1B0BZK5_9MUSC</name>
<keyword evidence="3" id="KW-1185">Reference proteome</keyword>
<evidence type="ECO:0000313" key="3">
    <source>
        <dbReference type="Proteomes" id="UP000092460"/>
    </source>
</evidence>
<evidence type="ECO:0000256" key="1">
    <source>
        <dbReference type="SAM" id="Phobius"/>
    </source>
</evidence>
<dbReference type="EMBL" id="JXJN01023180">
    <property type="status" value="NOT_ANNOTATED_CDS"/>
    <property type="molecule type" value="Genomic_DNA"/>
</dbReference>
<reference evidence="2" key="2">
    <citation type="submission" date="2020-05" db="UniProtKB">
        <authorList>
            <consortium name="EnsemblMetazoa"/>
        </authorList>
    </citation>
    <scope>IDENTIFICATION</scope>
    <source>
        <strain evidence="2">IAEA</strain>
    </source>
</reference>